<dbReference type="EMBL" id="CABQ01000319">
    <property type="protein sequence ID" value="CBI09095.1"/>
    <property type="molecule type" value="Genomic_DNA"/>
</dbReference>
<accession>E6QPC4</accession>
<dbReference type="PROSITE" id="PS51257">
    <property type="entry name" value="PROKAR_LIPOPROTEIN"/>
    <property type="match status" value="1"/>
</dbReference>
<name>E6QPC4_9ZZZZ</name>
<dbReference type="AlphaFoldDB" id="E6QPC4"/>
<evidence type="ECO:0008006" key="2">
    <source>
        <dbReference type="Google" id="ProtNLM"/>
    </source>
</evidence>
<organism evidence="1">
    <name type="scientific">mine drainage metagenome</name>
    <dbReference type="NCBI Taxonomy" id="410659"/>
    <lineage>
        <taxon>unclassified sequences</taxon>
        <taxon>metagenomes</taxon>
        <taxon>ecological metagenomes</taxon>
    </lineage>
</organism>
<comment type="caution">
    <text evidence="1">The sequence shown here is derived from an EMBL/GenBank/DDBJ whole genome shotgun (WGS) entry which is preliminary data.</text>
</comment>
<evidence type="ECO:0000313" key="1">
    <source>
        <dbReference type="EMBL" id="CBI09095.1"/>
    </source>
</evidence>
<proteinExistence type="predicted"/>
<gene>
    <name evidence="1" type="ORF">CARN6_2647</name>
</gene>
<sequence length="127" mass="13633">MKKVAVLLIAGLLTSCGAPSANIVGTWTDVQTGVANGWASKDVARLRFHADKRGSMEDIVQEGVAPNSPQLSKPAVEQRYVGFWSVRHGDVLVLDMGGGADVLFTIGKDGKTLTDQSTQHVYHKVTR</sequence>
<protein>
    <recommendedName>
        <fullName evidence="2">Lipoprotein</fullName>
    </recommendedName>
</protein>
<reference evidence="1" key="1">
    <citation type="submission" date="2009-10" db="EMBL/GenBank/DDBJ databases">
        <title>Diversity of trophic interactions inside an arsenic-rich microbial ecosystem.</title>
        <authorList>
            <person name="Bertin P.N."/>
            <person name="Heinrich-Salmeron A."/>
            <person name="Pelletier E."/>
            <person name="Goulhen-Chollet F."/>
            <person name="Arsene-Ploetze F."/>
            <person name="Gallien S."/>
            <person name="Calteau A."/>
            <person name="Vallenet D."/>
            <person name="Casiot C."/>
            <person name="Chane-Woon-Ming B."/>
            <person name="Giloteaux L."/>
            <person name="Barakat M."/>
            <person name="Bonnefoy V."/>
            <person name="Bruneel O."/>
            <person name="Chandler M."/>
            <person name="Cleiss J."/>
            <person name="Duran R."/>
            <person name="Elbaz-Poulichet F."/>
            <person name="Fonknechten N."/>
            <person name="Lauga B."/>
            <person name="Mornico D."/>
            <person name="Ortet P."/>
            <person name="Schaeffer C."/>
            <person name="Siguier P."/>
            <person name="Alexander Thil Smith A."/>
            <person name="Van Dorsselaer A."/>
            <person name="Weissenbach J."/>
            <person name="Medigue C."/>
            <person name="Le Paslier D."/>
        </authorList>
    </citation>
    <scope>NUCLEOTIDE SEQUENCE</scope>
</reference>